<dbReference type="AlphaFoldDB" id="A0A0V1FJM8"/>
<comment type="caution">
    <text evidence="1">The sequence shown here is derived from an EMBL/GenBank/DDBJ whole genome shotgun (WGS) entry which is preliminary data.</text>
</comment>
<protein>
    <submittedName>
        <fullName evidence="1">Uncharacterized protein</fullName>
    </submittedName>
</protein>
<evidence type="ECO:0000313" key="2">
    <source>
        <dbReference type="Proteomes" id="UP000054995"/>
    </source>
</evidence>
<name>A0A0V1FJM8_TRIPS</name>
<evidence type="ECO:0000313" key="1">
    <source>
        <dbReference type="EMBL" id="KRY86249.1"/>
    </source>
</evidence>
<dbReference type="EMBL" id="JYDT01000075">
    <property type="protein sequence ID" value="KRY86249.1"/>
    <property type="molecule type" value="Genomic_DNA"/>
</dbReference>
<reference evidence="1 2" key="1">
    <citation type="submission" date="2015-01" db="EMBL/GenBank/DDBJ databases">
        <title>Evolution of Trichinella species and genotypes.</title>
        <authorList>
            <person name="Korhonen P.K."/>
            <person name="Edoardo P."/>
            <person name="Giuseppe L.R."/>
            <person name="Gasser R.B."/>
        </authorList>
    </citation>
    <scope>NUCLEOTIDE SEQUENCE [LARGE SCALE GENOMIC DNA]</scope>
    <source>
        <strain evidence="1">ISS470</strain>
    </source>
</reference>
<keyword evidence="2" id="KW-1185">Reference proteome</keyword>
<proteinExistence type="predicted"/>
<organism evidence="1 2">
    <name type="scientific">Trichinella pseudospiralis</name>
    <name type="common">Parasitic roundworm</name>
    <dbReference type="NCBI Taxonomy" id="6337"/>
    <lineage>
        <taxon>Eukaryota</taxon>
        <taxon>Metazoa</taxon>
        <taxon>Ecdysozoa</taxon>
        <taxon>Nematoda</taxon>
        <taxon>Enoplea</taxon>
        <taxon>Dorylaimia</taxon>
        <taxon>Trichinellida</taxon>
        <taxon>Trichinellidae</taxon>
        <taxon>Trichinella</taxon>
    </lineage>
</organism>
<sequence>MWDVWSSTARSEKVHRRQLFVAFVFSGADHRSQQSFSSGAKEWNLLTSNAEKRHTPTVNDGPQLGWDNVCIITSIFRINVQRFHVHTRP</sequence>
<gene>
    <name evidence="1" type="ORF">T4D_1696</name>
</gene>
<dbReference type="Proteomes" id="UP000054995">
    <property type="component" value="Unassembled WGS sequence"/>
</dbReference>
<accession>A0A0V1FJM8</accession>